<name>A0A1U7D8C2_9RHOB</name>
<dbReference type="SUPFAM" id="SSF51621">
    <property type="entry name" value="Phosphoenolpyruvate/pyruvate domain"/>
    <property type="match status" value="1"/>
</dbReference>
<dbReference type="EMBL" id="CP014796">
    <property type="protein sequence ID" value="APX24427.1"/>
    <property type="molecule type" value="Genomic_DNA"/>
</dbReference>
<dbReference type="KEGG" id="tpro:Ga0080559_TMP3631"/>
<dbReference type="Proteomes" id="UP000186559">
    <property type="component" value="Chromosome"/>
</dbReference>
<dbReference type="InterPro" id="IPR015813">
    <property type="entry name" value="Pyrv/PenolPyrv_kinase-like_dom"/>
</dbReference>
<evidence type="ECO:0000313" key="5">
    <source>
        <dbReference type="EMBL" id="APX24427.1"/>
    </source>
</evidence>
<keyword evidence="2" id="KW-0479">Metal-binding</keyword>
<organism evidence="5 6">
    <name type="scientific">Salipiger profundus</name>
    <dbReference type="NCBI Taxonomy" id="1229727"/>
    <lineage>
        <taxon>Bacteria</taxon>
        <taxon>Pseudomonadati</taxon>
        <taxon>Pseudomonadota</taxon>
        <taxon>Alphaproteobacteria</taxon>
        <taxon>Rhodobacterales</taxon>
        <taxon>Roseobacteraceae</taxon>
        <taxon>Salipiger</taxon>
    </lineage>
</organism>
<sequence length="253" mass="26728">MVDLPANPFKTALQKGRLQRGIWFTLRDSLAAEMLAGCGYDWMLIDTEHSPMAAPDVLSMLQAVAPYPVSPIVRPGSLDVAEIKKLLDLGAQSILVPMVNDADMACEAVAAVRYPPEGLRGVSGMSRANRFGKVPGYHPRASEAICLLVQVESVEALGNIEEIAAVEGVDGIFVGPADLAASLGHPGESSHPEVVDAVLDAVRRIAAAGVPPGILTMDPQVYDDAIAAGALFVSRDLDLIAMRKGLSPLPERD</sequence>
<protein>
    <submittedName>
        <fullName evidence="5">4-hydroxy-2-oxoheptanedioate aldolase</fullName>
        <ecNumber evidence="5">4.1.2.52</ecNumber>
    </submittedName>
</protein>
<evidence type="ECO:0000259" key="4">
    <source>
        <dbReference type="Pfam" id="PF03328"/>
    </source>
</evidence>
<keyword evidence="3 5" id="KW-0456">Lyase</keyword>
<accession>A0A1U7D8C2</accession>
<reference evidence="5 6" key="1">
    <citation type="submission" date="2016-03" db="EMBL/GenBank/DDBJ databases">
        <title>Deep-sea bacteria in the southern Pacific.</title>
        <authorList>
            <person name="Tang K."/>
        </authorList>
    </citation>
    <scope>NUCLEOTIDE SEQUENCE [LARGE SCALE GENOMIC DNA]</scope>
    <source>
        <strain evidence="5 6">JLT2016</strain>
    </source>
</reference>
<comment type="similarity">
    <text evidence="1">Belongs to the HpcH/HpaI aldolase family.</text>
</comment>
<dbReference type="InterPro" id="IPR040442">
    <property type="entry name" value="Pyrv_kinase-like_dom_sf"/>
</dbReference>
<keyword evidence="6" id="KW-1185">Reference proteome</keyword>
<dbReference type="PANTHER" id="PTHR30502:SF0">
    <property type="entry name" value="PHOSPHOENOLPYRUVATE CARBOXYLASE FAMILY PROTEIN"/>
    <property type="match status" value="1"/>
</dbReference>
<dbReference type="Gene3D" id="3.20.20.60">
    <property type="entry name" value="Phosphoenolpyruvate-binding domains"/>
    <property type="match status" value="1"/>
</dbReference>
<gene>
    <name evidence="5" type="ORF">Ga0080559_TMP3631</name>
</gene>
<dbReference type="GO" id="GO:0046872">
    <property type="term" value="F:metal ion binding"/>
    <property type="evidence" value="ECO:0007669"/>
    <property type="project" value="UniProtKB-KW"/>
</dbReference>
<dbReference type="EC" id="4.1.2.52" evidence="5"/>
<evidence type="ECO:0000256" key="2">
    <source>
        <dbReference type="ARBA" id="ARBA00022723"/>
    </source>
</evidence>
<dbReference type="InterPro" id="IPR050251">
    <property type="entry name" value="HpcH-HpaI_aldolase"/>
</dbReference>
<evidence type="ECO:0000256" key="3">
    <source>
        <dbReference type="ARBA" id="ARBA00023239"/>
    </source>
</evidence>
<dbReference type="OrthoDB" id="9802624at2"/>
<evidence type="ECO:0000313" key="6">
    <source>
        <dbReference type="Proteomes" id="UP000186559"/>
    </source>
</evidence>
<dbReference type="InterPro" id="IPR005000">
    <property type="entry name" value="Aldolase/citrate-lyase_domain"/>
</dbReference>
<dbReference type="RefSeq" id="WP_076624287.1">
    <property type="nucleotide sequence ID" value="NZ_BMEW01000008.1"/>
</dbReference>
<feature type="domain" description="HpcH/HpaI aldolase/citrate lyase" evidence="4">
    <location>
        <begin position="20"/>
        <end position="235"/>
    </location>
</feature>
<dbReference type="Pfam" id="PF03328">
    <property type="entry name" value="HpcH_HpaI"/>
    <property type="match status" value="1"/>
</dbReference>
<dbReference type="GO" id="GO:0016832">
    <property type="term" value="F:aldehyde-lyase activity"/>
    <property type="evidence" value="ECO:0007669"/>
    <property type="project" value="TreeGrafter"/>
</dbReference>
<dbReference type="STRING" id="1229727.Ga0080559_TMP3631"/>
<dbReference type="AlphaFoldDB" id="A0A1U7D8C2"/>
<proteinExistence type="inferred from homology"/>
<evidence type="ECO:0000256" key="1">
    <source>
        <dbReference type="ARBA" id="ARBA00005568"/>
    </source>
</evidence>
<dbReference type="PANTHER" id="PTHR30502">
    <property type="entry name" value="2-KETO-3-DEOXY-L-RHAMNONATE ALDOLASE"/>
    <property type="match status" value="1"/>
</dbReference>
<dbReference type="GO" id="GO:0005737">
    <property type="term" value="C:cytoplasm"/>
    <property type="evidence" value="ECO:0007669"/>
    <property type="project" value="TreeGrafter"/>
</dbReference>